<dbReference type="OrthoDB" id="2241964at2"/>
<dbReference type="Pfam" id="PF13731">
    <property type="entry name" value="WxL"/>
    <property type="match status" value="1"/>
</dbReference>
<keyword evidence="4" id="KW-1185">Reference proteome</keyword>
<evidence type="ECO:0000313" key="4">
    <source>
        <dbReference type="Proteomes" id="UP000242246"/>
    </source>
</evidence>
<dbReference type="InterPro" id="IPR027994">
    <property type="entry name" value="WxL_dom"/>
</dbReference>
<accession>A0A2A5RW62</accession>
<dbReference type="Proteomes" id="UP000242246">
    <property type="component" value="Unassembled WGS sequence"/>
</dbReference>
<protein>
    <submittedName>
        <fullName evidence="3">Secreted protein</fullName>
    </submittedName>
</protein>
<evidence type="ECO:0000313" key="3">
    <source>
        <dbReference type="EMBL" id="PCS05479.1"/>
    </source>
</evidence>
<feature type="domain" description="WxL" evidence="2">
    <location>
        <begin position="31"/>
        <end position="232"/>
    </location>
</feature>
<name>A0A2A5RW62_9LACT</name>
<evidence type="ECO:0000259" key="2">
    <source>
        <dbReference type="Pfam" id="PF13731"/>
    </source>
</evidence>
<reference evidence="3 4" key="1">
    <citation type="submission" date="2014-12" db="EMBL/GenBank/DDBJ databases">
        <title>Draft genome sequences of 10 type strains of Lactococcus.</title>
        <authorList>
            <person name="Sun Z."/>
            <person name="Zhong Z."/>
            <person name="Liu W."/>
            <person name="Zhang W."/>
            <person name="Zhang H."/>
        </authorList>
    </citation>
    <scope>NUCLEOTIDE SEQUENCE [LARGE SCALE GENOMIC DNA]</scope>
    <source>
        <strain evidence="3 4">DSM 20686</strain>
    </source>
</reference>
<organism evidence="3 4">
    <name type="scientific">Pseudolactococcus plantarum</name>
    <dbReference type="NCBI Taxonomy" id="1365"/>
    <lineage>
        <taxon>Bacteria</taxon>
        <taxon>Bacillati</taxon>
        <taxon>Bacillota</taxon>
        <taxon>Bacilli</taxon>
        <taxon>Lactobacillales</taxon>
        <taxon>Streptococcaceae</taxon>
        <taxon>Pseudolactococcus</taxon>
    </lineage>
</organism>
<feature type="chain" id="PRO_5038553820" evidence="1">
    <location>
        <begin position="28"/>
        <end position="232"/>
    </location>
</feature>
<comment type="caution">
    <text evidence="3">The sequence shown here is derived from an EMBL/GenBank/DDBJ whole genome shotgun (WGS) entry which is preliminary data.</text>
</comment>
<dbReference type="AlphaFoldDB" id="A0A2A5RW62"/>
<keyword evidence="1" id="KW-0732">Signal</keyword>
<sequence length="232" mass="24155">MKKVLTRSTQSLIILAASFLATASVSAAPITQADSTGTVAFTESQTDIPDVINPEVPEEDGPNGTPGAFAIDYASNFDFGSHALSPKQQTYYAKADTTAFTKPVAPFIEIHDLRGLGVGNNTQLTVKQLEQFKNGQHKLTGAALTFSMGRGLNAAGGTYTPSSVPSFTLIPGQAQKVMQTNGTVGQFLTSYGQAADYKGTTVGGPISLSVPSGSANKGNYTATLQWDLATAP</sequence>
<gene>
    <name evidence="3" type="ORF">RU87_GL000545</name>
</gene>
<evidence type="ECO:0000256" key="1">
    <source>
        <dbReference type="SAM" id="SignalP"/>
    </source>
</evidence>
<dbReference type="STRING" id="1348632.GCA_001591745_01684"/>
<dbReference type="EMBL" id="JXJX01000014">
    <property type="protein sequence ID" value="PCS05479.1"/>
    <property type="molecule type" value="Genomic_DNA"/>
</dbReference>
<feature type="signal peptide" evidence="1">
    <location>
        <begin position="1"/>
        <end position="27"/>
    </location>
</feature>
<proteinExistence type="predicted"/>
<dbReference type="RefSeq" id="WP_082782207.1">
    <property type="nucleotide sequence ID" value="NZ_JXJX01000014.1"/>
</dbReference>